<gene>
    <name evidence="2" type="ORF">SCF082_LOCUS37666</name>
</gene>
<keyword evidence="1" id="KW-0175">Coiled coil</keyword>
<reference evidence="2 3" key="1">
    <citation type="submission" date="2024-02" db="EMBL/GenBank/DDBJ databases">
        <authorList>
            <person name="Chen Y."/>
            <person name="Shah S."/>
            <person name="Dougan E. K."/>
            <person name="Thang M."/>
            <person name="Chan C."/>
        </authorList>
    </citation>
    <scope>NUCLEOTIDE SEQUENCE [LARGE SCALE GENOMIC DNA]</scope>
</reference>
<proteinExistence type="predicted"/>
<accession>A0ABP0PS95</accession>
<comment type="caution">
    <text evidence="2">The sequence shown here is derived from an EMBL/GenBank/DDBJ whole genome shotgun (WGS) entry which is preliminary data.</text>
</comment>
<protein>
    <submittedName>
        <fullName evidence="2">SID1 transmembrane family member 1</fullName>
    </submittedName>
</protein>
<name>A0ABP0PS95_9DINO</name>
<keyword evidence="2" id="KW-0472">Membrane</keyword>
<feature type="coiled-coil region" evidence="1">
    <location>
        <begin position="41"/>
        <end position="111"/>
    </location>
</feature>
<keyword evidence="2" id="KW-0812">Transmembrane</keyword>
<feature type="non-terminal residue" evidence="2">
    <location>
        <position position="1"/>
    </location>
</feature>
<keyword evidence="3" id="KW-1185">Reference proteome</keyword>
<evidence type="ECO:0000313" key="3">
    <source>
        <dbReference type="Proteomes" id="UP001642464"/>
    </source>
</evidence>
<evidence type="ECO:0000313" key="2">
    <source>
        <dbReference type="EMBL" id="CAK9078896.1"/>
    </source>
</evidence>
<dbReference type="Proteomes" id="UP001642464">
    <property type="component" value="Unassembled WGS sequence"/>
</dbReference>
<sequence length="223" mass="25033">KQVDTQFGQISPQDMATLQLRLAQTEGDARKPMEKVLGQIQKSMEARMEGATKEIEALMQSSGNIADNIRECISRQESLLPMIAVLQMNIARAQKAKNEQLERALTFLYNTINEEMESKVPMVNRVLSRCLSTEDPEPRRELLKVYFSEKSEEDKPKLMAEAIVGLAKEAQGQKDQAGFDLESALGRIREVALDVGVVASEVCGEEVQEQFMEDIQPLFDLLV</sequence>
<organism evidence="2 3">
    <name type="scientific">Durusdinium trenchii</name>
    <dbReference type="NCBI Taxonomy" id="1381693"/>
    <lineage>
        <taxon>Eukaryota</taxon>
        <taxon>Sar</taxon>
        <taxon>Alveolata</taxon>
        <taxon>Dinophyceae</taxon>
        <taxon>Suessiales</taxon>
        <taxon>Symbiodiniaceae</taxon>
        <taxon>Durusdinium</taxon>
    </lineage>
</organism>
<dbReference type="EMBL" id="CAXAMM010038556">
    <property type="protein sequence ID" value="CAK9078896.1"/>
    <property type="molecule type" value="Genomic_DNA"/>
</dbReference>
<evidence type="ECO:0000256" key="1">
    <source>
        <dbReference type="SAM" id="Coils"/>
    </source>
</evidence>